<accession>A0AAJ0AP85</accession>
<sequence>MRAGSVVAVDLEVSALQRCSPSAQFRAFPLPVKSAGPPVGILLFHLPPGKVPKAQGTTIPYVVPGPGRQLAQVRTPLGEETFMSHFDVPFKPRLQSDAQRLHLGPVRYLTLPSTSFCVTVTFFPLSHFPPSVAAPLNSSPAGSVSPSGQPRVSAFSEANFRRRMEIRGKPIRRRPWRGRHNKHIQREMDATEESRDTAKGLSTSWQWR</sequence>
<feature type="region of interest" description="Disordered" evidence="1">
    <location>
        <begin position="185"/>
        <end position="208"/>
    </location>
</feature>
<feature type="compositionally biased region" description="Basic and acidic residues" evidence="1">
    <location>
        <begin position="185"/>
        <end position="198"/>
    </location>
</feature>
<dbReference type="AlphaFoldDB" id="A0AAJ0AP85"/>
<keyword evidence="3" id="KW-1185">Reference proteome</keyword>
<organism evidence="2 3">
    <name type="scientific">Colletotrichum godetiae</name>
    <dbReference type="NCBI Taxonomy" id="1209918"/>
    <lineage>
        <taxon>Eukaryota</taxon>
        <taxon>Fungi</taxon>
        <taxon>Dikarya</taxon>
        <taxon>Ascomycota</taxon>
        <taxon>Pezizomycotina</taxon>
        <taxon>Sordariomycetes</taxon>
        <taxon>Hypocreomycetidae</taxon>
        <taxon>Glomerellales</taxon>
        <taxon>Glomerellaceae</taxon>
        <taxon>Colletotrichum</taxon>
        <taxon>Colletotrichum acutatum species complex</taxon>
    </lineage>
</organism>
<name>A0AAJ0AP85_9PEZI</name>
<evidence type="ECO:0000256" key="1">
    <source>
        <dbReference type="SAM" id="MobiDB-lite"/>
    </source>
</evidence>
<dbReference type="RefSeq" id="XP_060431541.1">
    <property type="nucleotide sequence ID" value="XM_060578017.1"/>
</dbReference>
<gene>
    <name evidence="2" type="ORF">BDP55DRAFT_70500</name>
</gene>
<protein>
    <submittedName>
        <fullName evidence="2">Uncharacterized protein</fullName>
    </submittedName>
</protein>
<dbReference type="GeneID" id="85462543"/>
<evidence type="ECO:0000313" key="3">
    <source>
        <dbReference type="Proteomes" id="UP001224890"/>
    </source>
</evidence>
<evidence type="ECO:0000313" key="2">
    <source>
        <dbReference type="EMBL" id="KAK1687846.1"/>
    </source>
</evidence>
<proteinExistence type="predicted"/>
<dbReference type="Proteomes" id="UP001224890">
    <property type="component" value="Unassembled WGS sequence"/>
</dbReference>
<reference evidence="2" key="1">
    <citation type="submission" date="2021-06" db="EMBL/GenBank/DDBJ databases">
        <title>Comparative genomics, transcriptomics and evolutionary studies reveal genomic signatures of adaptation to plant cell wall in hemibiotrophic fungi.</title>
        <authorList>
            <consortium name="DOE Joint Genome Institute"/>
            <person name="Baroncelli R."/>
            <person name="Diaz J.F."/>
            <person name="Benocci T."/>
            <person name="Peng M."/>
            <person name="Battaglia E."/>
            <person name="Haridas S."/>
            <person name="Andreopoulos W."/>
            <person name="Labutti K."/>
            <person name="Pangilinan J."/>
            <person name="Floch G.L."/>
            <person name="Makela M.R."/>
            <person name="Henrissat B."/>
            <person name="Grigoriev I.V."/>
            <person name="Crouch J.A."/>
            <person name="De Vries R.P."/>
            <person name="Sukno S.A."/>
            <person name="Thon M.R."/>
        </authorList>
    </citation>
    <scope>NUCLEOTIDE SEQUENCE</scope>
    <source>
        <strain evidence="2">CBS 193.32</strain>
    </source>
</reference>
<comment type="caution">
    <text evidence="2">The sequence shown here is derived from an EMBL/GenBank/DDBJ whole genome shotgun (WGS) entry which is preliminary data.</text>
</comment>
<dbReference type="EMBL" id="JAHMHR010000013">
    <property type="protein sequence ID" value="KAK1687846.1"/>
    <property type="molecule type" value="Genomic_DNA"/>
</dbReference>